<feature type="transmembrane region" description="Helical" evidence="1">
    <location>
        <begin position="107"/>
        <end position="127"/>
    </location>
</feature>
<keyword evidence="1" id="KW-1133">Transmembrane helix</keyword>
<name>A0A420EY52_9ACTN</name>
<dbReference type="Pfam" id="PF06772">
    <property type="entry name" value="LtrA"/>
    <property type="match status" value="1"/>
</dbReference>
<reference evidence="2 3" key="1">
    <citation type="journal article" date="2018" name="Int. J. Syst. Evol. Microbiol.">
        <title>Micromonospora globbae sp. nov., an endophytic actinomycete isolated from roots of Globba winitii C. H. Wright.</title>
        <authorList>
            <person name="Kuncharoen N."/>
            <person name="Pittayakhajonwut P."/>
            <person name="Tanasupawat S."/>
        </authorList>
    </citation>
    <scope>NUCLEOTIDE SEQUENCE [LARGE SCALE GENOMIC DNA]</scope>
    <source>
        <strain evidence="2 3">WPS1-2</strain>
    </source>
</reference>
<feature type="transmembrane region" description="Helical" evidence="1">
    <location>
        <begin position="166"/>
        <end position="183"/>
    </location>
</feature>
<feature type="transmembrane region" description="Helical" evidence="1">
    <location>
        <begin position="331"/>
        <end position="349"/>
    </location>
</feature>
<keyword evidence="1" id="KW-0812">Transmembrane</keyword>
<dbReference type="InterPro" id="IPR010640">
    <property type="entry name" value="Low_temperature_requirement_A"/>
</dbReference>
<dbReference type="PANTHER" id="PTHR36840">
    <property type="entry name" value="BLL5714 PROTEIN"/>
    <property type="match status" value="1"/>
</dbReference>
<proteinExistence type="predicted"/>
<feature type="transmembrane region" description="Helical" evidence="1">
    <location>
        <begin position="361"/>
        <end position="379"/>
    </location>
</feature>
<sequence length="409" mass="45063">MRKCSRVRGGAWYETVGTRRNGRYVTPKRSGWLLRAREDRPRISYLELLFDLGLIVALSRLSLRLVNDISWLNALQTMILLAAVWWVWTVTAYTTDWYDPEQPITQLIVVGVLLGGYLMAMASVRAYEGMHGFVFAASYVGLHLFRGLILVTALRGHELRVRPLRVLIWFSMTGVLWLGGAFLPAPARLAVWALAVTLDYLAGLFGYWVPKLGRIGAQELRVVGEHISERYRQMFIVGLGEVLLVAAIKFRNVTFVSATTAGLILLFANAVAMWRIYVVYGAEHLAAGLERSTNAGRQALVVAYTHLIMIAGVVLTTAGGEVIVVSPTEQTSSAGLALMIAGPVVFLAGRTLYAFELFRMMLWRLPVGALALIATTPFLHRLPPIGVGAVASGVLLALAAVPRVGRRRY</sequence>
<evidence type="ECO:0000313" key="3">
    <source>
        <dbReference type="Proteomes" id="UP000285744"/>
    </source>
</evidence>
<accession>A0A420EY52</accession>
<dbReference type="AlphaFoldDB" id="A0A420EY52"/>
<feature type="transmembrane region" description="Helical" evidence="1">
    <location>
        <begin position="256"/>
        <end position="278"/>
    </location>
</feature>
<gene>
    <name evidence="2" type="ORF">D7I43_19710</name>
</gene>
<feature type="transmembrane region" description="Helical" evidence="1">
    <location>
        <begin position="189"/>
        <end position="210"/>
    </location>
</feature>
<feature type="transmembrane region" description="Helical" evidence="1">
    <location>
        <begin position="385"/>
        <end position="405"/>
    </location>
</feature>
<comment type="caution">
    <text evidence="2">The sequence shown here is derived from an EMBL/GenBank/DDBJ whole genome shotgun (WGS) entry which is preliminary data.</text>
</comment>
<evidence type="ECO:0000313" key="2">
    <source>
        <dbReference type="EMBL" id="RKF25641.1"/>
    </source>
</evidence>
<dbReference type="Proteomes" id="UP000285744">
    <property type="component" value="Unassembled WGS sequence"/>
</dbReference>
<dbReference type="PANTHER" id="PTHR36840:SF1">
    <property type="entry name" value="BLL5714 PROTEIN"/>
    <property type="match status" value="1"/>
</dbReference>
<feature type="transmembrane region" description="Helical" evidence="1">
    <location>
        <begin position="75"/>
        <end position="95"/>
    </location>
</feature>
<dbReference type="EMBL" id="RAQQ01000014">
    <property type="protein sequence ID" value="RKF25641.1"/>
    <property type="molecule type" value="Genomic_DNA"/>
</dbReference>
<keyword evidence="1" id="KW-0472">Membrane</keyword>
<evidence type="ECO:0000256" key="1">
    <source>
        <dbReference type="SAM" id="Phobius"/>
    </source>
</evidence>
<organism evidence="2 3">
    <name type="scientific">Micromonospora globbae</name>
    <dbReference type="NCBI Taxonomy" id="1894969"/>
    <lineage>
        <taxon>Bacteria</taxon>
        <taxon>Bacillati</taxon>
        <taxon>Actinomycetota</taxon>
        <taxon>Actinomycetes</taxon>
        <taxon>Micromonosporales</taxon>
        <taxon>Micromonosporaceae</taxon>
        <taxon>Micromonospora</taxon>
    </lineage>
</organism>
<feature type="transmembrane region" description="Helical" evidence="1">
    <location>
        <begin position="299"/>
        <end position="319"/>
    </location>
</feature>
<feature type="transmembrane region" description="Helical" evidence="1">
    <location>
        <begin position="133"/>
        <end position="154"/>
    </location>
</feature>
<protein>
    <submittedName>
        <fullName evidence="2">Low temperature requirement protein A</fullName>
    </submittedName>
</protein>